<dbReference type="EMBL" id="MT360682">
    <property type="protein sequence ID" value="QJT70666.1"/>
    <property type="molecule type" value="Genomic_DNA"/>
</dbReference>
<proteinExistence type="predicted"/>
<gene>
    <name evidence="1" type="ORF">2019VC1_61</name>
</gene>
<organism evidence="1">
    <name type="scientific">Vibrio phage Vc1</name>
    <dbReference type="NCBI Taxonomy" id="1480731"/>
    <lineage>
        <taxon>Viruses</taxon>
        <taxon>Duplodnaviria</taxon>
        <taxon>Heunggongvirae</taxon>
        <taxon>Uroviricota</taxon>
        <taxon>Caudoviricetes</taxon>
        <taxon>Drexlerviridae</taxon>
        <taxon>Jhansiroadvirus</taxon>
        <taxon>Jhansiroadvirus gwaliVC1</taxon>
    </lineage>
</organism>
<protein>
    <submittedName>
        <fullName evidence="1">Uncharacterized protein</fullName>
    </submittedName>
</protein>
<reference evidence="1" key="1">
    <citation type="submission" date="2020-04" db="EMBL/GenBank/DDBJ databases">
        <authorList>
            <person name="Kumar P."/>
            <person name="Meghvansi M.K."/>
            <person name="Kamboj D.V."/>
        </authorList>
    </citation>
    <scope>NUCLEOTIDE SEQUENCE [LARGE SCALE GENOMIC DNA]</scope>
</reference>
<name>A0A6M5CCX0_9CAUD</name>
<accession>A0A6M5CCX0</accession>
<sequence>MNFVQHPRDNLKEKVDGIPAQIEEAVKKRKLMRKNLRRSLLLLVKLELKPMDLMRKVLRSHLSRKRLVKTTNNFVQHPRDNLKEKVDGIPAQIEEAVKKRKLMRKNLRRSLLLLVKLELKPMDLMRKVLRSHLSRKRLVKTTNNFVQHPRDNLKEKVDGIPAQIEEAVKKRKLMRKNLRRSLLLLVKLELKPMDLMRKVLRSHLSRKRLVKTTNNFVQHPRDNLKEKVDGIPAQIEEAVKKRKLMRKNLRRSLLLLVKLELKPMDLMRKVLRSHLSRKRLVKTTNNFVQHPRDNLKEKVDGIPAQIEEAVKKRKLMRKNLRRSLLLLVKLELKPMDLMRKVLRSHLSRKRLVKTTN</sequence>
<evidence type="ECO:0000313" key="1">
    <source>
        <dbReference type="EMBL" id="QJT70666.1"/>
    </source>
</evidence>